<dbReference type="PANTHER" id="PTHR23504">
    <property type="entry name" value="MAJOR FACILITATOR SUPERFAMILY DOMAIN-CONTAINING PROTEIN 10"/>
    <property type="match status" value="1"/>
</dbReference>
<dbReference type="OrthoDB" id="9793283at2"/>
<keyword evidence="5 6" id="KW-0472">Membrane</keyword>
<dbReference type="SUPFAM" id="SSF103473">
    <property type="entry name" value="MFS general substrate transporter"/>
    <property type="match status" value="1"/>
</dbReference>
<evidence type="ECO:0000256" key="4">
    <source>
        <dbReference type="ARBA" id="ARBA00022989"/>
    </source>
</evidence>
<evidence type="ECO:0000256" key="6">
    <source>
        <dbReference type="SAM" id="Phobius"/>
    </source>
</evidence>
<dbReference type="GO" id="GO:0022857">
    <property type="term" value="F:transmembrane transporter activity"/>
    <property type="evidence" value="ECO:0007669"/>
    <property type="project" value="InterPro"/>
</dbReference>
<evidence type="ECO:0000256" key="3">
    <source>
        <dbReference type="ARBA" id="ARBA00022692"/>
    </source>
</evidence>
<feature type="transmembrane region" description="Helical" evidence="6">
    <location>
        <begin position="73"/>
        <end position="92"/>
    </location>
</feature>
<keyword evidence="2" id="KW-0813">Transport</keyword>
<sequence length="409" mass="44331">MKSEQRHKMILLMINMFIAIASFGIIIPILPAYLESIGEGGTAAGLMIAIFAGAQLVMSPVAGKWTDQYGRRYMIILGLGGLTLSMFVFYFFDSIWWLYASRVVGGVGAALLIPAIFAYVADITTIDERAKGNSLVSAAMSLGFVVGPGIGGFLADFGLKMPILLSAILSLVAVLFSIMLLKESQTEEAKELTAEQVSESPLVKQLIQSVKKPYFIPLVITLVMSFGLMAYESILGLFVDNQFGATPGQIAILLTSIGTISVIVQLFVVERLVRWLGERTVLSLFLGVASFGFLLSLFAPSYGMFFAVTMFIFLATSILRPVLTTLISKLAGNEQGFAMGMNNAYMSIGNVLGPALAGVLFDVQITYPFILCLIVLAATTFVSIFWQRKHDQNKPNTPIIEPAQPNPDV</sequence>
<evidence type="ECO:0000313" key="9">
    <source>
        <dbReference type="Proteomes" id="UP000001258"/>
    </source>
</evidence>
<accession>Q9KBZ9</accession>
<dbReference type="InterPro" id="IPR020846">
    <property type="entry name" value="MFS_dom"/>
</dbReference>
<dbReference type="eggNOG" id="COG2814">
    <property type="taxonomic scope" value="Bacteria"/>
</dbReference>
<evidence type="ECO:0000313" key="8">
    <source>
        <dbReference type="EMBL" id="BAB05494.1"/>
    </source>
</evidence>
<dbReference type="CDD" id="cd17325">
    <property type="entry name" value="MFS_MdtG_SLC18_like"/>
    <property type="match status" value="1"/>
</dbReference>
<feature type="domain" description="Major facilitator superfamily (MFS) profile" evidence="7">
    <location>
        <begin position="8"/>
        <end position="391"/>
    </location>
</feature>
<dbReference type="Gene3D" id="1.20.1250.20">
    <property type="entry name" value="MFS general substrate transporter like domains"/>
    <property type="match status" value="1"/>
</dbReference>
<feature type="transmembrane region" description="Helical" evidence="6">
    <location>
        <begin position="40"/>
        <end position="61"/>
    </location>
</feature>
<feature type="transmembrane region" description="Helical" evidence="6">
    <location>
        <begin position="281"/>
        <end position="299"/>
    </location>
</feature>
<dbReference type="KEGG" id="bha:BH1775"/>
<feature type="transmembrane region" description="Helical" evidence="6">
    <location>
        <begin position="214"/>
        <end position="238"/>
    </location>
</feature>
<comment type="subcellular location">
    <subcellularLocation>
        <location evidence="1">Cell membrane</location>
        <topology evidence="1">Multi-pass membrane protein</topology>
    </subcellularLocation>
</comment>
<keyword evidence="9" id="KW-1185">Reference proteome</keyword>
<organism evidence="8 9">
    <name type="scientific">Halalkalibacterium halodurans (strain ATCC BAA-125 / DSM 18197 / FERM 7344 / JCM 9153 / C-125)</name>
    <name type="common">Bacillus halodurans</name>
    <dbReference type="NCBI Taxonomy" id="272558"/>
    <lineage>
        <taxon>Bacteria</taxon>
        <taxon>Bacillati</taxon>
        <taxon>Bacillota</taxon>
        <taxon>Bacilli</taxon>
        <taxon>Bacillales</taxon>
        <taxon>Bacillaceae</taxon>
        <taxon>Halalkalibacterium (ex Joshi et al. 2022)</taxon>
    </lineage>
</organism>
<dbReference type="EMBL" id="BA000004">
    <property type="protein sequence ID" value="BAB05494.1"/>
    <property type="molecule type" value="Genomic_DNA"/>
</dbReference>
<feature type="transmembrane region" description="Helical" evidence="6">
    <location>
        <begin position="305"/>
        <end position="323"/>
    </location>
</feature>
<feature type="transmembrane region" description="Helical" evidence="6">
    <location>
        <begin position="12"/>
        <end position="34"/>
    </location>
</feature>
<name>Q9KBZ9_HALH5</name>
<dbReference type="PROSITE" id="PS50850">
    <property type="entry name" value="MFS"/>
    <property type="match status" value="1"/>
</dbReference>
<dbReference type="RefSeq" id="WP_010897936.1">
    <property type="nucleotide sequence ID" value="NC_002570.2"/>
</dbReference>
<dbReference type="Proteomes" id="UP000001258">
    <property type="component" value="Chromosome"/>
</dbReference>
<protein>
    <submittedName>
        <fullName evidence="8">Multidrug-efflux transporter</fullName>
    </submittedName>
</protein>
<feature type="transmembrane region" description="Helical" evidence="6">
    <location>
        <begin position="161"/>
        <end position="181"/>
    </location>
</feature>
<keyword evidence="3 6" id="KW-0812">Transmembrane</keyword>
<evidence type="ECO:0000256" key="2">
    <source>
        <dbReference type="ARBA" id="ARBA00022448"/>
    </source>
</evidence>
<feature type="transmembrane region" description="Helical" evidence="6">
    <location>
        <begin position="98"/>
        <end position="121"/>
    </location>
</feature>
<dbReference type="Pfam" id="PF07690">
    <property type="entry name" value="MFS_1"/>
    <property type="match status" value="1"/>
</dbReference>
<evidence type="ECO:0000259" key="7">
    <source>
        <dbReference type="PROSITE" id="PS50850"/>
    </source>
</evidence>
<feature type="transmembrane region" description="Helical" evidence="6">
    <location>
        <begin position="250"/>
        <end position="269"/>
    </location>
</feature>
<dbReference type="DNASU" id="892662"/>
<dbReference type="GO" id="GO:0005886">
    <property type="term" value="C:plasma membrane"/>
    <property type="evidence" value="ECO:0007669"/>
    <property type="project" value="UniProtKB-SubCell"/>
</dbReference>
<feature type="transmembrane region" description="Helical" evidence="6">
    <location>
        <begin position="133"/>
        <end position="155"/>
    </location>
</feature>
<feature type="transmembrane region" description="Helical" evidence="6">
    <location>
        <begin position="344"/>
        <end position="361"/>
    </location>
</feature>
<dbReference type="STRING" id="272558.gene:10727673"/>
<dbReference type="PRINTS" id="PR01035">
    <property type="entry name" value="TCRTETA"/>
</dbReference>
<evidence type="ECO:0000256" key="1">
    <source>
        <dbReference type="ARBA" id="ARBA00004651"/>
    </source>
</evidence>
<dbReference type="InterPro" id="IPR011701">
    <property type="entry name" value="MFS"/>
</dbReference>
<proteinExistence type="predicted"/>
<dbReference type="InterPro" id="IPR001958">
    <property type="entry name" value="Tet-R_TetA/multi-R_MdtG-like"/>
</dbReference>
<feature type="transmembrane region" description="Helical" evidence="6">
    <location>
        <begin position="367"/>
        <end position="386"/>
    </location>
</feature>
<reference evidence="8 9" key="1">
    <citation type="journal article" date="2000" name="Nucleic Acids Res.">
        <title>Complete genome sequence of the alkaliphilic bacterium Bacillus halodurans and genomic sequence comparison with Bacillus subtilis.</title>
        <authorList>
            <person name="Takami H."/>
            <person name="Nakasone K."/>
            <person name="Takaki Y."/>
            <person name="Maeno G."/>
            <person name="Sasaki R."/>
            <person name="Masui N."/>
            <person name="Fuji F."/>
            <person name="Hirama C."/>
            <person name="Nakamura Y."/>
            <person name="Ogasawara N."/>
            <person name="Kuhara S."/>
            <person name="Horikoshi K."/>
        </authorList>
    </citation>
    <scope>NUCLEOTIDE SEQUENCE [LARGE SCALE GENOMIC DNA]</scope>
    <source>
        <strain evidence="9">ATCC BAA-125 / DSM 18197 / FERM 7344 / JCM 9153 / C-125</strain>
    </source>
</reference>
<keyword evidence="4 6" id="KW-1133">Transmembrane helix</keyword>
<dbReference type="PANTHER" id="PTHR23504:SF115">
    <property type="entry name" value="MULTIDRUG RESISTANCE PROTEIN 2"/>
    <property type="match status" value="1"/>
</dbReference>
<dbReference type="HOGENOM" id="CLU_001265_10_11_9"/>
<dbReference type="PIR" id="G83871">
    <property type="entry name" value="G83871"/>
</dbReference>
<gene>
    <name evidence="8" type="primary">blt</name>
</gene>
<dbReference type="AlphaFoldDB" id="Q9KBZ9"/>
<dbReference type="InterPro" id="IPR036259">
    <property type="entry name" value="MFS_trans_sf"/>
</dbReference>
<evidence type="ECO:0000256" key="5">
    <source>
        <dbReference type="ARBA" id="ARBA00023136"/>
    </source>
</evidence>